<dbReference type="SUPFAM" id="SSF46785">
    <property type="entry name" value="Winged helix' DNA-binding domain"/>
    <property type="match status" value="1"/>
</dbReference>
<feature type="binding site" evidence="2">
    <location>
        <begin position="271"/>
        <end position="272"/>
    </location>
    <ligand>
        <name>ATP</name>
        <dbReference type="ChEBI" id="CHEBI:30616"/>
    </ligand>
</feature>
<dbReference type="PANTHER" id="PTHR13504">
    <property type="entry name" value="FIDO DOMAIN-CONTAINING PROTEIN DDB_G0283145"/>
    <property type="match status" value="1"/>
</dbReference>
<dbReference type="InterPro" id="IPR003812">
    <property type="entry name" value="Fido"/>
</dbReference>
<dbReference type="RefSeq" id="WP_047263185.1">
    <property type="nucleotide sequence ID" value="NZ_CP011542.1"/>
</dbReference>
<gene>
    <name evidence="5" type="ORF">CMUST_15255</name>
</gene>
<dbReference type="Gene3D" id="1.10.10.10">
    <property type="entry name" value="Winged helix-like DNA-binding domain superfamily/Winged helix DNA-binding domain"/>
    <property type="match status" value="1"/>
</dbReference>
<keyword evidence="2" id="KW-0547">Nucleotide-binding</keyword>
<organism evidence="5 6">
    <name type="scientific">Corynebacterium mustelae</name>
    <dbReference type="NCBI Taxonomy" id="571915"/>
    <lineage>
        <taxon>Bacteria</taxon>
        <taxon>Bacillati</taxon>
        <taxon>Actinomycetota</taxon>
        <taxon>Actinomycetes</taxon>
        <taxon>Mycobacteriales</taxon>
        <taxon>Corynebacteriaceae</taxon>
        <taxon>Corynebacterium</taxon>
    </lineage>
</organism>
<dbReference type="InterPro" id="IPR036390">
    <property type="entry name" value="WH_DNA-bd_sf"/>
</dbReference>
<dbReference type="GO" id="GO:0005524">
    <property type="term" value="F:ATP binding"/>
    <property type="evidence" value="ECO:0007669"/>
    <property type="project" value="UniProtKB-KW"/>
</dbReference>
<feature type="active site" evidence="1">
    <location>
        <position position="230"/>
    </location>
</feature>
<proteinExistence type="predicted"/>
<dbReference type="InterPro" id="IPR040198">
    <property type="entry name" value="Fido_containing"/>
</dbReference>
<reference evidence="5 6" key="1">
    <citation type="journal article" date="2015" name="Genome Announc.">
        <title>Complete Genome Sequence of the Type Strain Corynebacterium mustelae DSM 45274, Isolated from Various Tissues of a Male Ferret with Lethal Sepsis.</title>
        <authorList>
            <person name="Ruckert C."/>
            <person name="Eimer J."/>
            <person name="Winkler A."/>
            <person name="Tauch A."/>
        </authorList>
    </citation>
    <scope>NUCLEOTIDE SEQUENCE [LARGE SCALE GENOMIC DNA]</scope>
    <source>
        <strain evidence="5 6">DSM 45274</strain>
    </source>
</reference>
<feature type="binding site" evidence="2">
    <location>
        <position position="283"/>
    </location>
    <ligand>
        <name>ATP</name>
        <dbReference type="ChEBI" id="CHEBI:30616"/>
    </ligand>
</feature>
<dbReference type="PANTHER" id="PTHR13504:SF40">
    <property type="entry name" value="FIDO DOMAIN-CONTAINING PROTEIN"/>
    <property type="match status" value="1"/>
</dbReference>
<dbReference type="Pfam" id="PF02661">
    <property type="entry name" value="Fic"/>
    <property type="match status" value="1"/>
</dbReference>
<dbReference type="STRING" id="571915.CMUST_15255"/>
<feature type="coiled-coil region" evidence="3">
    <location>
        <begin position="295"/>
        <end position="383"/>
    </location>
</feature>
<dbReference type="SUPFAM" id="SSF140931">
    <property type="entry name" value="Fic-like"/>
    <property type="match status" value="1"/>
</dbReference>
<evidence type="ECO:0000256" key="3">
    <source>
        <dbReference type="SAM" id="Coils"/>
    </source>
</evidence>
<feature type="domain" description="Fido" evidence="4">
    <location>
        <begin position="144"/>
        <end position="293"/>
    </location>
</feature>
<dbReference type="KEGG" id="cmv:CMUST_15255"/>
<dbReference type="InterPro" id="IPR036388">
    <property type="entry name" value="WH-like_DNA-bd_sf"/>
</dbReference>
<dbReference type="PROSITE" id="PS51459">
    <property type="entry name" value="FIDO"/>
    <property type="match status" value="1"/>
</dbReference>
<name>A0A0G3H3K8_9CORY</name>
<dbReference type="Proteomes" id="UP000035199">
    <property type="component" value="Chromosome"/>
</dbReference>
<dbReference type="PATRIC" id="fig|571915.4.peg.3275"/>
<evidence type="ECO:0000259" key="4">
    <source>
        <dbReference type="PROSITE" id="PS51459"/>
    </source>
</evidence>
<dbReference type="Gene3D" id="1.10.3290.10">
    <property type="entry name" value="Fido-like domain"/>
    <property type="match status" value="1"/>
</dbReference>
<accession>A0A0G3H3K8</accession>
<evidence type="ECO:0000313" key="5">
    <source>
        <dbReference type="EMBL" id="AKK07340.1"/>
    </source>
</evidence>
<dbReference type="EMBL" id="CP011542">
    <property type="protein sequence ID" value="AKK07340.1"/>
    <property type="molecule type" value="Genomic_DNA"/>
</dbReference>
<evidence type="ECO:0000313" key="6">
    <source>
        <dbReference type="Proteomes" id="UP000035199"/>
    </source>
</evidence>
<evidence type="ECO:0000256" key="1">
    <source>
        <dbReference type="PIRSR" id="PIRSR640198-1"/>
    </source>
</evidence>
<protein>
    <recommendedName>
        <fullName evidence="4">Fido domain-containing protein</fullName>
    </recommendedName>
</protein>
<sequence length="409" mass="46699">MAKKYRTLKQQFHASDKDTALALYRARFHSESALNWDFTVGEHQLFCLVTPTMTRSIERIVHHELENFALWGGLPRVAQRSWAENLIMDEIVATNDIEGVRSTRQEIGEAIAAIKGSTSPKNRRFLEMARLYLGIADGKLRLPETATELRALYDDLLAGEIADEDQLDGELFRNEPVHIFDGSNEKVHSGLTPESTIIDAVNVMFTVMADQKVPQLIAAIVSHFMFEYIHPFYEGNGRVGRFMFGLSLTHLLSIPTALSLSQVINKQKNKYYKAFMEVEESLNYGEVTPFVLDLLELIEAAQRKVTQQLRDYKERMDQLEDKLRELEQDNSSKMRKHTIDILFILGQESIFGSAGGVILKDLAEMIKKSEQQTRRYLQELEQEGVVEATATKPKRFKLSDHGRKYLGLV</sequence>
<evidence type="ECO:0000256" key="2">
    <source>
        <dbReference type="PIRSR" id="PIRSR640198-2"/>
    </source>
</evidence>
<keyword evidence="2" id="KW-0067">ATP-binding</keyword>
<keyword evidence="6" id="KW-1185">Reference proteome</keyword>
<dbReference type="InterPro" id="IPR036597">
    <property type="entry name" value="Fido-like_dom_sf"/>
</dbReference>
<dbReference type="AlphaFoldDB" id="A0A0G3H3K8"/>
<reference evidence="6" key="2">
    <citation type="submission" date="2015-05" db="EMBL/GenBank/DDBJ databases">
        <title>Complete genome sequence of Corynebacterium mustelae DSM 45274, isolated from various tissues of a male ferret with lethal sepsis.</title>
        <authorList>
            <person name="Ruckert C."/>
            <person name="Albersmeier A."/>
            <person name="Winkler A."/>
            <person name="Tauch A."/>
        </authorList>
    </citation>
    <scope>NUCLEOTIDE SEQUENCE [LARGE SCALE GENOMIC DNA]</scope>
    <source>
        <strain evidence="6">DSM 45274</strain>
    </source>
</reference>
<dbReference type="OrthoDB" id="9813719at2"/>
<keyword evidence="3" id="KW-0175">Coiled coil</keyword>